<reference evidence="2" key="1">
    <citation type="submission" date="2012-02" db="EMBL/GenBank/DDBJ databases">
        <title>Genome sequencing of Giardia lamblia Genotypes A2 and B isolates (DH and GS) and comparative analysis with the genomes of Genotypes A1 and E (WB and Pig).</title>
        <authorList>
            <person name="Adam R."/>
            <person name="Dahlstrom E."/>
            <person name="Martens C."/>
            <person name="Bruno D."/>
            <person name="Barbian K."/>
            <person name="Porcella S.F."/>
            <person name="Nash T."/>
        </authorList>
    </citation>
    <scope>NUCLEOTIDE SEQUENCE</scope>
    <source>
        <strain evidence="2">DH</strain>
    </source>
</reference>
<dbReference type="VEuPathDB" id="GiardiaDB:GL50581_4285"/>
<name>V6TMR5_GIAIN</name>
<feature type="non-terminal residue" evidence="1">
    <location>
        <position position="1"/>
    </location>
</feature>
<dbReference type="VEuPathDB" id="GiardiaDB:GL50803_0013882"/>
<dbReference type="VEuPathDB" id="GiardiaDB:QR46_0684"/>
<dbReference type="AlphaFoldDB" id="V6TMR5"/>
<evidence type="ECO:0000313" key="1">
    <source>
        <dbReference type="EMBL" id="ESU38245.1"/>
    </source>
</evidence>
<dbReference type="VEuPathDB" id="GiardiaDB:DHA2_151692"/>
<sequence>VRILCSINCQIFLFMCDPSVEGILQTSSTEDVRSILHHQDLCMTPKDRIKLLWQAFCVAASPKQGTVIWHRARCISIVLLEELLLTGYGPDQLGISCGRTLLLQDADLEAFTCLLQYAFQYQNSSAVRAVVCWGLSTLPIYMHKSLWETILAHLPQICLTCPLLLVWYWLLHCFEYSRTIGSLFLRRLDSLADSGGIDAVDYYLLKSLTYTALLANQPSFPFNNYIHIVNLSKEALFQSDGEFILQIVSKPVITALMRYPDGPFRYLAFLNKFEYIKRSTNPCPLLSHGLTSTGSSADDDPLKHAVNHPLVPSILALIRQVVELYTDPYSLSTSDSIEAALQEAAFSPEHIDSALVALKAMDLLSSNYNISSLTVNNKFWINPLCRPLWKALDEVHRYHSLIKLLVSLMNQRMEWKRLKPWLDLFASVAGGLLFDQSQAQKSNCNASYRAVNLIDMLGAFHPALPIASLVCATSQVSTESTAPLVAGLQTLISCGWISVFLKEEAFSRSSGSALDAADERRFVTDTLCSLLLPVFRYPMFYMGPEMQLFDSLMAQRLLKALILQVQWSGANKHVTELIKVAIINEWLTDSQWKDITAHAYQVLRAGTNLWSLKSVPILESMMQVGLFISDIRPSKRKEIINDLLDQIALWYRELQPGETNAATFIATAIKTCLAKIESSEEKADMCLRILCRVKELNDVALAVIDVILSLEKVVTASTRDRLALTLERYRI</sequence>
<dbReference type="EMBL" id="AHGT01000015">
    <property type="protein sequence ID" value="ESU38245.1"/>
    <property type="molecule type" value="Genomic_DNA"/>
</dbReference>
<organism evidence="1 2">
    <name type="scientific">Giardia intestinalis</name>
    <name type="common">Giardia lamblia</name>
    <dbReference type="NCBI Taxonomy" id="5741"/>
    <lineage>
        <taxon>Eukaryota</taxon>
        <taxon>Metamonada</taxon>
        <taxon>Diplomonadida</taxon>
        <taxon>Hexamitidae</taxon>
        <taxon>Giardiinae</taxon>
        <taxon>Giardia</taxon>
    </lineage>
</organism>
<evidence type="ECO:0000313" key="2">
    <source>
        <dbReference type="Proteomes" id="UP000018320"/>
    </source>
</evidence>
<accession>V6TMR5</accession>
<comment type="caution">
    <text evidence="1">The sequence shown here is derived from an EMBL/GenBank/DDBJ whole genome shotgun (WGS) entry which is preliminary data.</text>
</comment>
<protein>
    <submittedName>
        <fullName evidence="1">Uncharacterized protein</fullName>
    </submittedName>
</protein>
<proteinExistence type="predicted"/>
<reference evidence="1 2" key="2">
    <citation type="journal article" date="2013" name="Genome Biol. Evol.">
        <title>Genome sequencing of Giardia lamblia genotypes A2 and B isolates (DH and GS) and comparative analysis with the genomes of genotypes A1 and E (WB and Pig).</title>
        <authorList>
            <person name="Adam R.D."/>
            <person name="Dahlstrom E.W."/>
            <person name="Martens C.A."/>
            <person name="Bruno D.P."/>
            <person name="Barbian K.D."/>
            <person name="Ricklefs S.M."/>
            <person name="Hernandez M.M."/>
            <person name="Narla N.P."/>
            <person name="Patel R.B."/>
            <person name="Porcella S.F."/>
            <person name="Nash T.E."/>
        </authorList>
    </citation>
    <scope>NUCLEOTIDE SEQUENCE [LARGE SCALE GENOMIC DNA]</scope>
    <source>
        <strain evidence="1 2">DH</strain>
    </source>
</reference>
<dbReference type="Proteomes" id="UP000018320">
    <property type="component" value="Unassembled WGS sequence"/>
</dbReference>
<gene>
    <name evidence="1" type="ORF">DHA2_151692</name>
</gene>